<feature type="transmembrane region" description="Helical" evidence="10">
    <location>
        <begin position="15"/>
        <end position="35"/>
    </location>
</feature>
<dbReference type="GO" id="GO:0005789">
    <property type="term" value="C:endoplasmic reticulum membrane"/>
    <property type="evidence" value="ECO:0007669"/>
    <property type="project" value="TreeGrafter"/>
</dbReference>
<keyword evidence="7 10" id="KW-0443">Lipid metabolism</keyword>
<dbReference type="PANTHER" id="PTHR11157">
    <property type="entry name" value="FATTY ACID ACYL TRANSFERASE-RELATED"/>
    <property type="match status" value="1"/>
</dbReference>
<dbReference type="GO" id="GO:0030148">
    <property type="term" value="P:sphingolipid biosynthetic process"/>
    <property type="evidence" value="ECO:0007669"/>
    <property type="project" value="TreeGrafter"/>
</dbReference>
<evidence type="ECO:0000256" key="2">
    <source>
        <dbReference type="ARBA" id="ARBA00022516"/>
    </source>
</evidence>
<dbReference type="GO" id="GO:0034626">
    <property type="term" value="P:fatty acid elongation, polyunsaturated fatty acid"/>
    <property type="evidence" value="ECO:0007669"/>
    <property type="project" value="TreeGrafter"/>
</dbReference>
<feature type="transmembrane region" description="Helical" evidence="10">
    <location>
        <begin position="224"/>
        <end position="241"/>
    </location>
</feature>
<keyword evidence="12" id="KW-1185">Reference proteome</keyword>
<accession>A0A7K8F7C1</accession>
<protein>
    <recommendedName>
        <fullName evidence="10">Elongation of very long chain fatty acids protein</fullName>
        <ecNumber evidence="10">2.3.1.199</ecNumber>
    </recommendedName>
    <alternativeName>
        <fullName evidence="10">Very-long-chain 3-oxoacyl-CoA synthase</fullName>
    </alternativeName>
</protein>
<evidence type="ECO:0000256" key="8">
    <source>
        <dbReference type="ARBA" id="ARBA00023136"/>
    </source>
</evidence>
<evidence type="ECO:0000256" key="10">
    <source>
        <dbReference type="RuleBase" id="RU361115"/>
    </source>
</evidence>
<dbReference type="Pfam" id="PF01151">
    <property type="entry name" value="ELO"/>
    <property type="match status" value="1"/>
</dbReference>
<dbReference type="GO" id="GO:0034625">
    <property type="term" value="P:fatty acid elongation, monounsaturated fatty acid"/>
    <property type="evidence" value="ECO:0007669"/>
    <property type="project" value="TreeGrafter"/>
</dbReference>
<comment type="subcellular location">
    <subcellularLocation>
        <location evidence="1">Membrane</location>
        <topology evidence="1">Multi-pass membrane protein</topology>
    </subcellularLocation>
</comment>
<keyword evidence="3 10" id="KW-0808">Transferase</keyword>
<evidence type="ECO:0000313" key="11">
    <source>
        <dbReference type="EMBL" id="NXB59504.1"/>
    </source>
</evidence>
<dbReference type="GO" id="GO:0019367">
    <property type="term" value="P:fatty acid elongation, saturated fatty acid"/>
    <property type="evidence" value="ECO:0007669"/>
    <property type="project" value="TreeGrafter"/>
</dbReference>
<comment type="catalytic activity">
    <reaction evidence="10">
        <text>a very-long-chain acyl-CoA + malonyl-CoA + H(+) = a very-long-chain 3-oxoacyl-CoA + CO2 + CoA</text>
        <dbReference type="Rhea" id="RHEA:32727"/>
        <dbReference type="ChEBI" id="CHEBI:15378"/>
        <dbReference type="ChEBI" id="CHEBI:16526"/>
        <dbReference type="ChEBI" id="CHEBI:57287"/>
        <dbReference type="ChEBI" id="CHEBI:57384"/>
        <dbReference type="ChEBI" id="CHEBI:90725"/>
        <dbReference type="ChEBI" id="CHEBI:90736"/>
        <dbReference type="EC" id="2.3.1.199"/>
    </reaction>
</comment>
<evidence type="ECO:0000313" key="12">
    <source>
        <dbReference type="Proteomes" id="UP000548317"/>
    </source>
</evidence>
<feature type="non-terminal residue" evidence="11">
    <location>
        <position position="249"/>
    </location>
</feature>
<gene>
    <name evidence="11" type="primary">Elovl4_0</name>
    <name evidence="11" type="ORF">STRCIN_R02166</name>
</gene>
<keyword evidence="9 10" id="KW-0275">Fatty acid biosynthesis</keyword>
<dbReference type="Proteomes" id="UP000548317">
    <property type="component" value="Unassembled WGS sequence"/>
</dbReference>
<dbReference type="InterPro" id="IPR002076">
    <property type="entry name" value="ELO_fam"/>
</dbReference>
<keyword evidence="2 10" id="KW-0444">Lipid biosynthesis</keyword>
<evidence type="ECO:0000256" key="4">
    <source>
        <dbReference type="ARBA" id="ARBA00022692"/>
    </source>
</evidence>
<dbReference type="GO" id="GO:0042761">
    <property type="term" value="P:very long-chain fatty acid biosynthetic process"/>
    <property type="evidence" value="ECO:0007669"/>
    <property type="project" value="TreeGrafter"/>
</dbReference>
<reference evidence="11 12" key="1">
    <citation type="submission" date="2019-09" db="EMBL/GenBank/DDBJ databases">
        <title>Bird 10,000 Genomes (B10K) Project - Family phase.</title>
        <authorList>
            <person name="Zhang G."/>
        </authorList>
    </citation>
    <scope>NUCLEOTIDE SEQUENCE [LARGE SCALE GENOMIC DNA]</scope>
    <source>
        <strain evidence="11">B10K-DU-029-33</strain>
        <tissue evidence="11">Heart</tissue>
    </source>
</reference>
<dbReference type="EMBL" id="VZTI01001839">
    <property type="protein sequence ID" value="NXB59504.1"/>
    <property type="molecule type" value="Genomic_DNA"/>
</dbReference>
<evidence type="ECO:0000256" key="6">
    <source>
        <dbReference type="ARBA" id="ARBA00022989"/>
    </source>
</evidence>
<dbReference type="AlphaFoldDB" id="A0A7K8F7C1"/>
<evidence type="ECO:0000256" key="5">
    <source>
        <dbReference type="ARBA" id="ARBA00022832"/>
    </source>
</evidence>
<organism evidence="11 12">
    <name type="scientific">Struthidea cinerea</name>
    <dbReference type="NCBI Taxonomy" id="181839"/>
    <lineage>
        <taxon>Eukaryota</taxon>
        <taxon>Metazoa</taxon>
        <taxon>Chordata</taxon>
        <taxon>Craniata</taxon>
        <taxon>Vertebrata</taxon>
        <taxon>Euteleostomi</taxon>
        <taxon>Archelosauria</taxon>
        <taxon>Archosauria</taxon>
        <taxon>Dinosauria</taxon>
        <taxon>Saurischia</taxon>
        <taxon>Theropoda</taxon>
        <taxon>Coelurosauria</taxon>
        <taxon>Aves</taxon>
        <taxon>Neognathae</taxon>
        <taxon>Neoaves</taxon>
        <taxon>Telluraves</taxon>
        <taxon>Australaves</taxon>
        <taxon>Passeriformes</taxon>
        <taxon>Corvoidea</taxon>
        <taxon>Corcoracidae</taxon>
        <taxon>Struthidea</taxon>
    </lineage>
</organism>
<keyword evidence="8 10" id="KW-0472">Membrane</keyword>
<comment type="caution">
    <text evidence="11">The sequence shown here is derived from an EMBL/GenBank/DDBJ whole genome shotgun (WGS) entry which is preliminary data.</text>
</comment>
<dbReference type="GO" id="GO:0009922">
    <property type="term" value="F:fatty acid elongase activity"/>
    <property type="evidence" value="ECO:0007669"/>
    <property type="project" value="UniProtKB-EC"/>
</dbReference>
<keyword evidence="4 10" id="KW-0812">Transmembrane</keyword>
<evidence type="ECO:0000256" key="9">
    <source>
        <dbReference type="ARBA" id="ARBA00023160"/>
    </source>
</evidence>
<dbReference type="PANTHER" id="PTHR11157:SF126">
    <property type="entry name" value="ELONGATION OF VERY LONG CHAIN FATTY ACIDS PROTEIN"/>
    <property type="match status" value="1"/>
</dbReference>
<keyword evidence="6 10" id="KW-1133">Transmembrane helix</keyword>
<name>A0A7K8F7C1_9CORV</name>
<evidence type="ECO:0000256" key="7">
    <source>
        <dbReference type="ARBA" id="ARBA00023098"/>
    </source>
</evidence>
<feature type="transmembrane region" description="Helical" evidence="10">
    <location>
        <begin position="47"/>
        <end position="67"/>
    </location>
</feature>
<feature type="transmembrane region" description="Helical" evidence="10">
    <location>
        <begin position="194"/>
        <end position="212"/>
    </location>
</feature>
<keyword evidence="5 10" id="KW-0276">Fatty acid metabolism</keyword>
<comment type="similarity">
    <text evidence="10">Belongs to the ELO family.</text>
</comment>
<feature type="non-terminal residue" evidence="11">
    <location>
        <position position="1"/>
    </location>
</feature>
<dbReference type="EC" id="2.3.1.199" evidence="10"/>
<sequence length="249" mass="28835">VFRFPDPRTEPWPLVYSPLPVTLVFTSYLSVVALGPSYLRHRRRLGLRALLLIYSLAMVALSSYMFYEARRQDWLLGIQRVAGNVLILGKALSAVPCAAQQMARVCWWFFSEVLELLDAVFLILRKKQEQVTFLHGSHHGSMLFSWWSGVKHVPGGQAFFIGMLNSFVHIFVYGYYALASLGLRMCWHVWWKRYLAILQLCQFVAIAARSSYNLFTECPFPDGFNTSVFLHILALFLHFYYRTYARGKQ</sequence>
<proteinExistence type="inferred from homology"/>
<evidence type="ECO:0000256" key="3">
    <source>
        <dbReference type="ARBA" id="ARBA00022679"/>
    </source>
</evidence>
<feature type="transmembrane region" description="Helical" evidence="10">
    <location>
        <begin position="158"/>
        <end position="182"/>
    </location>
</feature>
<evidence type="ECO:0000256" key="1">
    <source>
        <dbReference type="ARBA" id="ARBA00004141"/>
    </source>
</evidence>